<protein>
    <submittedName>
        <fullName evidence="2">Winged helix DNA-binding domain-containing protein</fullName>
    </submittedName>
</protein>
<feature type="region of interest" description="Disordered" evidence="1">
    <location>
        <begin position="268"/>
        <end position="300"/>
    </location>
</feature>
<evidence type="ECO:0000256" key="1">
    <source>
        <dbReference type="SAM" id="MobiDB-lite"/>
    </source>
</evidence>
<dbReference type="GO" id="GO:0003677">
    <property type="term" value="F:DNA binding"/>
    <property type="evidence" value="ECO:0007669"/>
    <property type="project" value="UniProtKB-KW"/>
</dbReference>
<dbReference type="PANTHER" id="PTHR38479:SF2">
    <property type="entry name" value="WINGED HELIX DNA-BINDING DOMAIN-CONTAINING PROTEIN"/>
    <property type="match status" value="1"/>
</dbReference>
<dbReference type="Pfam" id="PF06224">
    <property type="entry name" value="AlkZ-like"/>
    <property type="match status" value="1"/>
</dbReference>
<name>A0ABS7QDA4_9ACTN</name>
<keyword evidence="3" id="KW-1185">Reference proteome</keyword>
<sequence length="408" mass="41666">MAALSGDEVRRLRARAQGLYGPGGRTVTDAVRLAAGLQAQDVKACRLQVRARSQGLTAADVDAACAAGPPSVVRTWLMRGTLHAVAAADVRWLTALLGPRVADRYRGRRARLGLDDELCARALGALERVLPGRALRRDELVARLAEEGVALDPRSQAPAHLLLYAAARGVVCRGPEAEGDAATYVLTAEWLKGVADADLSGDDAAAEIAVRHAASYGPVTAADLARWSGLPLGQARRAQAAAGSRLTSVTGPDGPLVVASGVEAAAAQSGGGGGTGARGDGGGAGATGGTGAGAAAGSGGQETGAVRLTGHFDPYLLGYRDRDLMLPPAFAARIATGGGFLMPCVLRDGAVVATWRRADARGTTGFAVRVESLTGERDRALRDGIDAAVADIGRFLGISADWEWATGL</sequence>
<evidence type="ECO:0000313" key="3">
    <source>
        <dbReference type="Proteomes" id="UP000778578"/>
    </source>
</evidence>
<dbReference type="Proteomes" id="UP000778578">
    <property type="component" value="Unassembled WGS sequence"/>
</dbReference>
<evidence type="ECO:0000313" key="2">
    <source>
        <dbReference type="EMBL" id="MBY8881150.1"/>
    </source>
</evidence>
<feature type="compositionally biased region" description="Gly residues" evidence="1">
    <location>
        <begin position="269"/>
        <end position="300"/>
    </location>
</feature>
<accession>A0ABS7QDA4</accession>
<dbReference type="EMBL" id="JAINZZ010000042">
    <property type="protein sequence ID" value="MBY8881150.1"/>
    <property type="molecule type" value="Genomic_DNA"/>
</dbReference>
<keyword evidence="2" id="KW-0238">DNA-binding</keyword>
<comment type="caution">
    <text evidence="2">The sequence shown here is derived from an EMBL/GenBank/DDBJ whole genome shotgun (WGS) entry which is preliminary data.</text>
</comment>
<reference evidence="2 3" key="1">
    <citation type="submission" date="2021-08" db="EMBL/GenBank/DDBJ databases">
        <title>WGS of actinomycetes from Thailand.</title>
        <authorList>
            <person name="Thawai C."/>
        </authorList>
    </citation>
    <scope>NUCLEOTIDE SEQUENCE [LARGE SCALE GENOMIC DNA]</scope>
    <source>
        <strain evidence="2 3">PLK6-54</strain>
    </source>
</reference>
<organism evidence="2 3">
    <name type="scientific">Actinacidiphila acidipaludis</name>
    <dbReference type="NCBI Taxonomy" id="2873382"/>
    <lineage>
        <taxon>Bacteria</taxon>
        <taxon>Bacillati</taxon>
        <taxon>Actinomycetota</taxon>
        <taxon>Actinomycetes</taxon>
        <taxon>Kitasatosporales</taxon>
        <taxon>Streptomycetaceae</taxon>
        <taxon>Actinacidiphila</taxon>
    </lineage>
</organism>
<gene>
    <name evidence="2" type="ORF">K7862_26455</name>
</gene>
<dbReference type="RefSeq" id="WP_222966891.1">
    <property type="nucleotide sequence ID" value="NZ_JAINZZ010000042.1"/>
</dbReference>
<dbReference type="PANTHER" id="PTHR38479">
    <property type="entry name" value="LMO0824 PROTEIN"/>
    <property type="match status" value="1"/>
</dbReference>
<dbReference type="InterPro" id="IPR009351">
    <property type="entry name" value="AlkZ-like"/>
</dbReference>
<proteinExistence type="predicted"/>